<dbReference type="RefSeq" id="WP_014759219.1">
    <property type="nucleotide sequence ID" value="NC_017992.1"/>
</dbReference>
<dbReference type="PANTHER" id="PTHR42709:SF9">
    <property type="entry name" value="ALKALINE PHOSPHATASE LIKE PROTEIN"/>
    <property type="match status" value="1"/>
</dbReference>
<dbReference type="InterPro" id="IPR032816">
    <property type="entry name" value="VTT_dom"/>
</dbReference>
<evidence type="ECO:0000256" key="2">
    <source>
        <dbReference type="SAM" id="Phobius"/>
    </source>
</evidence>
<feature type="transmembrane region" description="Helical" evidence="2">
    <location>
        <begin position="170"/>
        <end position="189"/>
    </location>
</feature>
<dbReference type="PATRIC" id="fig|1094508.3.peg.2414"/>
<dbReference type="InterPro" id="IPR051311">
    <property type="entry name" value="DedA_domain"/>
</dbReference>
<keyword evidence="2" id="KW-0472">Membrane</keyword>
<evidence type="ECO:0000256" key="1">
    <source>
        <dbReference type="ARBA" id="ARBA00010792"/>
    </source>
</evidence>
<dbReference type="EMBL" id="CP003184">
    <property type="protein sequence ID" value="AFK87383.1"/>
    <property type="molecule type" value="Genomic_DNA"/>
</dbReference>
<dbReference type="eggNOG" id="COG0586">
    <property type="taxonomic scope" value="Bacteria"/>
</dbReference>
<dbReference type="GO" id="GO:0005886">
    <property type="term" value="C:plasma membrane"/>
    <property type="evidence" value="ECO:0007669"/>
    <property type="project" value="TreeGrafter"/>
</dbReference>
<accession>I3VXY8</accession>
<dbReference type="PANTHER" id="PTHR42709">
    <property type="entry name" value="ALKALINE PHOSPHATASE LIKE PROTEIN"/>
    <property type="match status" value="1"/>
</dbReference>
<dbReference type="KEGG" id="tsh:Tsac_2381"/>
<dbReference type="Pfam" id="PF09335">
    <property type="entry name" value="VTT_dom"/>
    <property type="match status" value="1"/>
</dbReference>
<name>I3VXY8_THESW</name>
<gene>
    <name evidence="4" type="ordered locus">Tsac_2381</name>
</gene>
<evidence type="ECO:0000313" key="4">
    <source>
        <dbReference type="EMBL" id="AFK87383.1"/>
    </source>
</evidence>
<feature type="transmembrane region" description="Helical" evidence="2">
    <location>
        <begin position="135"/>
        <end position="158"/>
    </location>
</feature>
<feature type="domain" description="VTT" evidence="3">
    <location>
        <begin position="32"/>
        <end position="154"/>
    </location>
</feature>
<dbReference type="Proteomes" id="UP000006178">
    <property type="component" value="Chromosome"/>
</dbReference>
<feature type="transmembrane region" description="Helical" evidence="2">
    <location>
        <begin position="12"/>
        <end position="33"/>
    </location>
</feature>
<protein>
    <submittedName>
        <fullName evidence="4">SNARE associated protein</fullName>
    </submittedName>
</protein>
<dbReference type="AlphaFoldDB" id="I3VXY8"/>
<keyword evidence="5" id="KW-1185">Reference proteome</keyword>
<dbReference type="STRING" id="1094508.Tsac_2381"/>
<evidence type="ECO:0000259" key="3">
    <source>
        <dbReference type="Pfam" id="PF09335"/>
    </source>
</evidence>
<proteinExistence type="inferred from homology"/>
<comment type="similarity">
    <text evidence="1">Belongs to the DedA family.</text>
</comment>
<dbReference type="BioCyc" id="TSAC1094508:GLMA-2413-MONOMER"/>
<evidence type="ECO:0000313" key="5">
    <source>
        <dbReference type="Proteomes" id="UP000006178"/>
    </source>
</evidence>
<reference evidence="4 5" key="1">
    <citation type="journal article" date="2014" name="Appl. Environ. Microbiol.">
        <title>Profile of Secreted Hydrolases, Associated Proteins, and SlpA in Thermoanaerobacterium saccharolyticum during the Degradation of Hemicellulose.</title>
        <authorList>
            <person name="Currie D.H."/>
            <person name="Guss A.M."/>
            <person name="Herring C.D."/>
            <person name="Giannone R.J."/>
            <person name="Johnson C.M."/>
            <person name="Lankford P.K."/>
            <person name="Brown S.D."/>
            <person name="Hettich R.L."/>
            <person name="Lynd L.R."/>
        </authorList>
    </citation>
    <scope>NUCLEOTIDE SEQUENCE [LARGE SCALE GENOMIC DNA]</scope>
    <source>
        <strain evidence="5">DSM 8691 / JW/SL-YS485</strain>
    </source>
</reference>
<feature type="transmembrane region" description="Helical" evidence="2">
    <location>
        <begin position="53"/>
        <end position="76"/>
    </location>
</feature>
<keyword evidence="2" id="KW-0812">Transmembrane</keyword>
<keyword evidence="2" id="KW-1133">Transmembrane helix</keyword>
<sequence>MPKNFIFTLLKQYGDPILFLSLAAEYLGMPFVPGETVMAFMGFLELKSSILPIIYSILFATAGTFTGSMVAWFIAFKYGEGVVLKFGITKEKIHKTKISFDKHREVLIIFSKFIPGIRHIIPYLSGIYMIKVKNYALLNFIGSVLWCITFIGLGLLLGEKWQIAVDLIKKYSLALLLLIVILFMLIKFFRKLLR</sequence>
<organism evidence="4 5">
    <name type="scientific">Thermoanaerobacterium saccharolyticum (strain DSM 8691 / JW/SL-YS485)</name>
    <dbReference type="NCBI Taxonomy" id="1094508"/>
    <lineage>
        <taxon>Bacteria</taxon>
        <taxon>Bacillati</taxon>
        <taxon>Bacillota</taxon>
        <taxon>Clostridia</taxon>
        <taxon>Thermoanaerobacterales</taxon>
        <taxon>Thermoanaerobacteraceae</taxon>
        <taxon>Thermoanaerobacterium</taxon>
    </lineage>
</organism>